<evidence type="ECO:0000256" key="2">
    <source>
        <dbReference type="SAM" id="Phobius"/>
    </source>
</evidence>
<reference evidence="3 4" key="1">
    <citation type="submission" date="2019-02" db="EMBL/GenBank/DDBJ databases">
        <title>Deep-cultivation of Planctomycetes and their phenomic and genomic characterization uncovers novel biology.</title>
        <authorList>
            <person name="Wiegand S."/>
            <person name="Jogler M."/>
            <person name="Boedeker C."/>
            <person name="Pinto D."/>
            <person name="Vollmers J."/>
            <person name="Rivas-Marin E."/>
            <person name="Kohn T."/>
            <person name="Peeters S.H."/>
            <person name="Heuer A."/>
            <person name="Rast P."/>
            <person name="Oberbeckmann S."/>
            <person name="Bunk B."/>
            <person name="Jeske O."/>
            <person name="Meyerdierks A."/>
            <person name="Storesund J.E."/>
            <person name="Kallscheuer N."/>
            <person name="Luecker S."/>
            <person name="Lage O.M."/>
            <person name="Pohl T."/>
            <person name="Merkel B.J."/>
            <person name="Hornburger P."/>
            <person name="Mueller R.-W."/>
            <person name="Bruemmer F."/>
            <person name="Labrenz M."/>
            <person name="Spormann A.M."/>
            <person name="Op den Camp H."/>
            <person name="Overmann J."/>
            <person name="Amann R."/>
            <person name="Jetten M.S.M."/>
            <person name="Mascher T."/>
            <person name="Medema M.H."/>
            <person name="Devos D.P."/>
            <person name="Kaster A.-K."/>
            <person name="Ovreas L."/>
            <person name="Rohde M."/>
            <person name="Galperin M.Y."/>
            <person name="Jogler C."/>
        </authorList>
    </citation>
    <scope>NUCLEOTIDE SEQUENCE [LARGE SCALE GENOMIC DNA]</scope>
    <source>
        <strain evidence="3 4">Spa11</strain>
    </source>
</reference>
<keyword evidence="4" id="KW-1185">Reference proteome</keyword>
<accession>A0A518KCI7</accession>
<feature type="compositionally biased region" description="Basic residues" evidence="1">
    <location>
        <begin position="377"/>
        <end position="397"/>
    </location>
</feature>
<feature type="transmembrane region" description="Helical" evidence="2">
    <location>
        <begin position="179"/>
        <end position="199"/>
    </location>
</feature>
<evidence type="ECO:0000313" key="4">
    <source>
        <dbReference type="Proteomes" id="UP000316426"/>
    </source>
</evidence>
<keyword evidence="2" id="KW-1133">Transmembrane helix</keyword>
<proteinExistence type="predicted"/>
<keyword evidence="2" id="KW-0812">Transmembrane</keyword>
<dbReference type="EMBL" id="CP036349">
    <property type="protein sequence ID" value="QDV75488.1"/>
    <property type="molecule type" value="Genomic_DNA"/>
</dbReference>
<feature type="compositionally biased region" description="Basic and acidic residues" evidence="1">
    <location>
        <begin position="341"/>
        <end position="350"/>
    </location>
</feature>
<organism evidence="3 4">
    <name type="scientific">Botrimarina mediterranea</name>
    <dbReference type="NCBI Taxonomy" id="2528022"/>
    <lineage>
        <taxon>Bacteria</taxon>
        <taxon>Pseudomonadati</taxon>
        <taxon>Planctomycetota</taxon>
        <taxon>Planctomycetia</taxon>
        <taxon>Pirellulales</taxon>
        <taxon>Lacipirellulaceae</taxon>
        <taxon>Botrimarina</taxon>
    </lineage>
</organism>
<feature type="transmembrane region" description="Helical" evidence="2">
    <location>
        <begin position="240"/>
        <end position="261"/>
    </location>
</feature>
<feature type="transmembrane region" description="Helical" evidence="2">
    <location>
        <begin position="104"/>
        <end position="125"/>
    </location>
</feature>
<feature type="transmembrane region" description="Helical" evidence="2">
    <location>
        <begin position="60"/>
        <end position="84"/>
    </location>
</feature>
<feature type="region of interest" description="Disordered" evidence="1">
    <location>
        <begin position="1"/>
        <end position="31"/>
    </location>
</feature>
<evidence type="ECO:0000313" key="3">
    <source>
        <dbReference type="EMBL" id="QDV75488.1"/>
    </source>
</evidence>
<feature type="compositionally biased region" description="Acidic residues" evidence="1">
    <location>
        <begin position="364"/>
        <end position="374"/>
    </location>
</feature>
<evidence type="ECO:0000256" key="1">
    <source>
        <dbReference type="SAM" id="MobiDB-lite"/>
    </source>
</evidence>
<dbReference type="AlphaFoldDB" id="A0A518KCI7"/>
<dbReference type="KEGG" id="bmei:Spa11_37060"/>
<feature type="transmembrane region" description="Helical" evidence="2">
    <location>
        <begin position="137"/>
        <end position="159"/>
    </location>
</feature>
<sequence>MTSSTRTGRRRRLLHEGASAPTTVVDGDQPAGVQVRYTPPSDSASFALASRVLPRTPMALTTLMAGLLGATALVGWMSGVGATTAAADSSLALLLNPERPGSLAAWWEACLWLAVAGQCVVLFGMRRHRTSDLRGSYRWWLFAAAVATGMSLCSATHAGTAFASQAASVTGFSPIGGDLMWKLIPGGLLALGAAVWTVMEVRECPAAATFAGATGGAVVVALASSAGFVPSLGPALTPTVIGAISTTAAAVTTLGMLLAYARRIVRETHGEVAPPVVVKKPSEAVKASALELDDTPEQEASHDEPVRQSAALKKHSTAVYKSENEEEPASGKGSAMRKSKRELSRPKLAEETAPDSSRWVSGAEDFEESYDDEAPQMRKRTKAERKALRREKQRRAA</sequence>
<feature type="transmembrane region" description="Helical" evidence="2">
    <location>
        <begin position="206"/>
        <end position="228"/>
    </location>
</feature>
<feature type="region of interest" description="Disordered" evidence="1">
    <location>
        <begin position="291"/>
        <end position="397"/>
    </location>
</feature>
<dbReference type="RefSeq" id="WP_145114810.1">
    <property type="nucleotide sequence ID" value="NZ_CP036349.1"/>
</dbReference>
<dbReference type="Proteomes" id="UP000316426">
    <property type="component" value="Chromosome"/>
</dbReference>
<protein>
    <submittedName>
        <fullName evidence="3">Uncharacterized protein</fullName>
    </submittedName>
</protein>
<name>A0A518KCI7_9BACT</name>
<keyword evidence="2" id="KW-0472">Membrane</keyword>
<gene>
    <name evidence="3" type="ORF">Spa11_37060</name>
</gene>